<dbReference type="EMBL" id="AABBWO010000001">
    <property type="protein sequence ID" value="EAG4183000.1"/>
    <property type="molecule type" value="Genomic_DNA"/>
</dbReference>
<evidence type="ECO:0000256" key="1">
    <source>
        <dbReference type="SAM" id="MobiDB-lite"/>
    </source>
</evidence>
<feature type="compositionally biased region" description="Polar residues" evidence="1">
    <location>
        <begin position="69"/>
        <end position="91"/>
    </location>
</feature>
<organism evidence="3 4">
    <name type="scientific">Listeria monocytogenes</name>
    <dbReference type="NCBI Taxonomy" id="1639"/>
    <lineage>
        <taxon>Bacteria</taxon>
        <taxon>Bacillati</taxon>
        <taxon>Bacillota</taxon>
        <taxon>Bacilli</taxon>
        <taxon>Bacillales</taxon>
        <taxon>Listeriaceae</taxon>
        <taxon>Listeria</taxon>
    </lineage>
</organism>
<protein>
    <submittedName>
        <fullName evidence="3">Uncharacterized protein</fullName>
    </submittedName>
</protein>
<feature type="chain" id="PRO_5042955094" evidence="2">
    <location>
        <begin position="31"/>
        <end position="164"/>
    </location>
</feature>
<dbReference type="Proteomes" id="UP000531172">
    <property type="component" value="Unassembled WGS sequence"/>
</dbReference>
<name>A0AAN3BQ33_LISMN</name>
<reference evidence="3 4" key="1">
    <citation type="submission" date="2018-06" db="EMBL/GenBank/DDBJ databases">
        <authorList>
            <consortium name="PulseNet: The National Subtyping Network for Foodborne Disease Surveillance"/>
            <person name="Tarr C.L."/>
            <person name="Trees E."/>
            <person name="Katz L.S."/>
            <person name="Carleton-Romer H.A."/>
            <person name="Stroika S."/>
            <person name="Kucerova Z."/>
            <person name="Roache K.F."/>
            <person name="Sabol A.L."/>
            <person name="Besser J."/>
            <person name="Gerner-Smidt P."/>
        </authorList>
    </citation>
    <scope>NUCLEOTIDE SEQUENCE [LARGE SCALE GENOMIC DNA]</scope>
    <source>
        <strain evidence="3 4">PNUSAL003001</strain>
    </source>
</reference>
<evidence type="ECO:0000313" key="3">
    <source>
        <dbReference type="EMBL" id="EAG4183000.1"/>
    </source>
</evidence>
<feature type="compositionally biased region" description="Basic and acidic residues" evidence="1">
    <location>
        <begin position="111"/>
        <end position="128"/>
    </location>
</feature>
<dbReference type="AlphaFoldDB" id="A0AAN3BQ33"/>
<gene>
    <name evidence="3" type="ORF">CAC64_01485</name>
</gene>
<evidence type="ECO:0000313" key="4">
    <source>
        <dbReference type="Proteomes" id="UP000531172"/>
    </source>
</evidence>
<comment type="caution">
    <text evidence="3">The sequence shown here is derived from an EMBL/GenBank/DDBJ whole genome shotgun (WGS) entry which is preliminary data.</text>
</comment>
<proteinExistence type="predicted"/>
<feature type="region of interest" description="Disordered" evidence="1">
    <location>
        <begin position="35"/>
        <end position="164"/>
    </location>
</feature>
<feature type="compositionally biased region" description="Basic residues" evidence="1">
    <location>
        <begin position="142"/>
        <end position="154"/>
    </location>
</feature>
<accession>A0AAN3BQ33</accession>
<feature type="signal peptide" evidence="2">
    <location>
        <begin position="1"/>
        <end position="30"/>
    </location>
</feature>
<keyword evidence="2" id="KW-0732">Signal</keyword>
<feature type="compositionally biased region" description="Low complexity" evidence="1">
    <location>
        <begin position="92"/>
        <end position="110"/>
    </location>
</feature>
<feature type="compositionally biased region" description="Gly residues" evidence="1">
    <location>
        <begin position="39"/>
        <end position="57"/>
    </location>
</feature>
<evidence type="ECO:0000256" key="2">
    <source>
        <dbReference type="SAM" id="SignalP"/>
    </source>
</evidence>
<sequence length="164" mass="17748">MKKTRKTILISVATVLLISLLSLNTTYATAKNVVHEGSSGPGLAGGGGMRVKPGGGSAKPKPKAKPKPTTAQAYNTAKSKGTKTASHSNVAKSTKTKSLPYKSSKPYSSKDFYDGKKLKQRRYYDKNGKAQMDIDYTNHGNAKLHPKVPHRHNFNSKGVRGKDY</sequence>